<proteinExistence type="predicted"/>
<dbReference type="SUPFAM" id="SSF50386">
    <property type="entry name" value="STI-like"/>
    <property type="match status" value="1"/>
</dbReference>
<feature type="signal peptide" evidence="1">
    <location>
        <begin position="1"/>
        <end position="30"/>
    </location>
</feature>
<dbReference type="GO" id="GO:0004866">
    <property type="term" value="F:endopeptidase inhibitor activity"/>
    <property type="evidence" value="ECO:0007669"/>
    <property type="project" value="InterPro"/>
</dbReference>
<dbReference type="InterPro" id="IPR011065">
    <property type="entry name" value="Kunitz_inhibitor_STI-like_sf"/>
</dbReference>
<dbReference type="EMBL" id="JAKUCV010003876">
    <property type="protein sequence ID" value="KAJ4837312.1"/>
    <property type="molecule type" value="Genomic_DNA"/>
</dbReference>
<evidence type="ECO:0000313" key="3">
    <source>
        <dbReference type="Proteomes" id="UP001141552"/>
    </source>
</evidence>
<reference evidence="2" key="1">
    <citation type="submission" date="2022-02" db="EMBL/GenBank/DDBJ databases">
        <authorList>
            <person name="Henning P.M."/>
            <person name="McCubbin A.G."/>
            <person name="Shore J.S."/>
        </authorList>
    </citation>
    <scope>NUCLEOTIDE SEQUENCE</scope>
    <source>
        <strain evidence="2">F60SS</strain>
        <tissue evidence="2">Leaves</tissue>
    </source>
</reference>
<dbReference type="Proteomes" id="UP001141552">
    <property type="component" value="Unassembled WGS sequence"/>
</dbReference>
<feature type="chain" id="PRO_5040507479" evidence="1">
    <location>
        <begin position="31"/>
        <end position="220"/>
    </location>
</feature>
<dbReference type="AlphaFoldDB" id="A0A9Q0FTK6"/>
<dbReference type="Pfam" id="PF00197">
    <property type="entry name" value="Kunitz_legume"/>
    <property type="match status" value="1"/>
</dbReference>
<dbReference type="SMART" id="SM00452">
    <property type="entry name" value="STI"/>
    <property type="match status" value="1"/>
</dbReference>
<comment type="caution">
    <text evidence="2">The sequence shown here is derived from an EMBL/GenBank/DDBJ whole genome shotgun (WGS) entry which is preliminary data.</text>
</comment>
<dbReference type="Gene3D" id="2.80.10.50">
    <property type="match status" value="1"/>
</dbReference>
<name>A0A9Q0FTK6_9ROSI</name>
<protein>
    <submittedName>
        <fullName evidence="2">Uncharacterized protein</fullName>
    </submittedName>
</protein>
<organism evidence="2 3">
    <name type="scientific">Turnera subulata</name>
    <dbReference type="NCBI Taxonomy" id="218843"/>
    <lineage>
        <taxon>Eukaryota</taxon>
        <taxon>Viridiplantae</taxon>
        <taxon>Streptophyta</taxon>
        <taxon>Embryophyta</taxon>
        <taxon>Tracheophyta</taxon>
        <taxon>Spermatophyta</taxon>
        <taxon>Magnoliopsida</taxon>
        <taxon>eudicotyledons</taxon>
        <taxon>Gunneridae</taxon>
        <taxon>Pentapetalae</taxon>
        <taxon>rosids</taxon>
        <taxon>fabids</taxon>
        <taxon>Malpighiales</taxon>
        <taxon>Passifloraceae</taxon>
        <taxon>Turnera</taxon>
    </lineage>
</organism>
<accession>A0A9Q0FTK6</accession>
<gene>
    <name evidence="2" type="ORF">Tsubulata_048009</name>
</gene>
<dbReference type="InterPro" id="IPR002160">
    <property type="entry name" value="Prot_inh_Kunz-lg"/>
</dbReference>
<reference evidence="2" key="2">
    <citation type="journal article" date="2023" name="Plants (Basel)">
        <title>Annotation of the Turnera subulata (Passifloraceae) Draft Genome Reveals the S-Locus Evolved after the Divergence of Turneroideae from Passifloroideae in a Stepwise Manner.</title>
        <authorList>
            <person name="Henning P.M."/>
            <person name="Roalson E.H."/>
            <person name="Mir W."/>
            <person name="McCubbin A.G."/>
            <person name="Shore J.S."/>
        </authorList>
    </citation>
    <scope>NUCLEOTIDE SEQUENCE</scope>
    <source>
        <strain evidence="2">F60SS</strain>
    </source>
</reference>
<keyword evidence="1" id="KW-0732">Signal</keyword>
<keyword evidence="3" id="KW-1185">Reference proteome</keyword>
<evidence type="ECO:0000256" key="1">
    <source>
        <dbReference type="SAM" id="SignalP"/>
    </source>
</evidence>
<sequence>MNLFVTAVLSFLLSASIITISSPFPQGVLGLKEAAPLPIEAGVPYYLVPLNYANISQGGITLISTDGEPCPIHVGLGGYDESIPIVFSPIDKSNVSSHNNITEDEDVSIHIYNGIPDCANTSLWHYYNFQPFLPPTFVRINGGNIGKFGTRFKVKRVFPDDDDIKIFKLQGYRRVGDLQLLRPINVGVYKDILFLLTGDHPLWFTLVSANNTTAGYKSAM</sequence>
<evidence type="ECO:0000313" key="2">
    <source>
        <dbReference type="EMBL" id="KAJ4837312.1"/>
    </source>
</evidence>